<dbReference type="OrthoDB" id="5588835at2759"/>
<keyword evidence="5" id="KW-0418">Kinase</keyword>
<evidence type="ECO:0000313" key="6">
    <source>
        <dbReference type="Proteomes" id="UP000187455"/>
    </source>
</evidence>
<comment type="caution">
    <text evidence="5">The sequence shown here is derived from an EMBL/GenBank/DDBJ whole genome shotgun (WGS) entry which is preliminary data.</text>
</comment>
<keyword evidence="1 3" id="KW-0853">WD repeat</keyword>
<dbReference type="InterPro" id="IPR001680">
    <property type="entry name" value="WD40_rpt"/>
</dbReference>
<keyword evidence="2" id="KW-0677">Repeat</keyword>
<feature type="compositionally biased region" description="Basic residues" evidence="4">
    <location>
        <begin position="119"/>
        <end position="130"/>
    </location>
</feature>
<dbReference type="InterPro" id="IPR050505">
    <property type="entry name" value="WDR55/POC1"/>
</dbReference>
<evidence type="ECO:0000256" key="3">
    <source>
        <dbReference type="PROSITE-ProRule" id="PRU00221"/>
    </source>
</evidence>
<dbReference type="PANTHER" id="PTHR44019">
    <property type="entry name" value="WD REPEAT-CONTAINING PROTEIN 55"/>
    <property type="match status" value="1"/>
</dbReference>
<feature type="compositionally biased region" description="Low complexity" evidence="4">
    <location>
        <begin position="131"/>
        <end position="140"/>
    </location>
</feature>
<sequence>MTTLDQNISTAPIASQNSTLNKPGIESQTINSNSDSDFVSVKSIKKNKNKLKISTLSPENKNEIKTPQEKDYSNDLKEKINDPDYLDPELIAIAQGRRSGRIRTKSKPFSLDYIVPTTNKKKKSKSKSKPLTKTPPSSKNTVKEIEIEDSVSNDDSDVSEFDIKSTKIKKTPKSKTSSKPSKTIKKDTKPKQKTPKAKKAAPKKPIVKPIFDPEYTKKLAQDYPDTYWKESQLAKENEGPILYIDKDHSLSLLPTSISDQSPITSIILSDDGNMLATFSSSGLIKIWDTINFELLSKIRDDNETQIEEFYSGQFTPNGSLIIAAGKLKDRHRWSSIDDDNHIMPCPVKIFDVVTGECKNNLAGHTEEVICIKRAIYKNNNYLVTTSQDGHIRKWSLSDDWTNQLHPSIEFKDGVTCMAFSVSFLPNCGNRYFIAACDERVKLFDMETEQVIQVFDPVYSSYCDGAKFIYPLDDLSFLDPEYSSENPAYQSSETAYLLTRGVELLDSEDNSVSSIPNTVTLHKLIYPSKSTFLDNPGFKLVELKRFHHENYLSNSWLIRISSNGRYVLAPTYNGQVFVFHIATGKLVSILRGHQGIS</sequence>
<dbReference type="InterPro" id="IPR015943">
    <property type="entry name" value="WD40/YVTN_repeat-like_dom_sf"/>
</dbReference>
<dbReference type="SMART" id="SM00320">
    <property type="entry name" value="WD40"/>
    <property type="match status" value="3"/>
</dbReference>
<feature type="region of interest" description="Disordered" evidence="4">
    <location>
        <begin position="1"/>
        <end position="35"/>
    </location>
</feature>
<protein>
    <submittedName>
        <fullName evidence="5">Putative serine/threonine-protein kinase PkwA</fullName>
    </submittedName>
</protein>
<dbReference type="PANTHER" id="PTHR44019:SF8">
    <property type="entry name" value="POC1 CENTRIOLAR PROTEIN HOMOLOG"/>
    <property type="match status" value="1"/>
</dbReference>
<dbReference type="GO" id="GO:0016301">
    <property type="term" value="F:kinase activity"/>
    <property type="evidence" value="ECO:0007669"/>
    <property type="project" value="UniProtKB-KW"/>
</dbReference>
<dbReference type="Gene3D" id="2.130.10.10">
    <property type="entry name" value="YVTN repeat-like/Quinoprotein amine dehydrogenase"/>
    <property type="match status" value="2"/>
</dbReference>
<evidence type="ECO:0000256" key="4">
    <source>
        <dbReference type="SAM" id="MobiDB-lite"/>
    </source>
</evidence>
<keyword evidence="5" id="KW-0808">Transferase</keyword>
<dbReference type="PROSITE" id="PS50082">
    <property type="entry name" value="WD_REPEATS_2"/>
    <property type="match status" value="2"/>
</dbReference>
<feature type="compositionally biased region" description="Acidic residues" evidence="4">
    <location>
        <begin position="146"/>
        <end position="160"/>
    </location>
</feature>
<dbReference type="InterPro" id="IPR036322">
    <property type="entry name" value="WD40_repeat_dom_sf"/>
</dbReference>
<accession>A0A1R0GZ23</accession>
<name>A0A1R0GZ23_9FUNG</name>
<feature type="repeat" description="WD" evidence="3">
    <location>
        <begin position="361"/>
        <end position="397"/>
    </location>
</feature>
<gene>
    <name evidence="5" type="ORF">AYI68_g3746</name>
</gene>
<keyword evidence="6" id="KW-1185">Reference proteome</keyword>
<feature type="repeat" description="WD" evidence="3">
    <location>
        <begin position="256"/>
        <end position="297"/>
    </location>
</feature>
<organism evidence="5 6">
    <name type="scientific">Smittium mucronatum</name>
    <dbReference type="NCBI Taxonomy" id="133383"/>
    <lineage>
        <taxon>Eukaryota</taxon>
        <taxon>Fungi</taxon>
        <taxon>Fungi incertae sedis</taxon>
        <taxon>Zoopagomycota</taxon>
        <taxon>Kickxellomycotina</taxon>
        <taxon>Harpellomycetes</taxon>
        <taxon>Harpellales</taxon>
        <taxon>Legeriomycetaceae</taxon>
        <taxon>Smittium</taxon>
    </lineage>
</organism>
<dbReference type="AlphaFoldDB" id="A0A1R0GZ23"/>
<feature type="compositionally biased region" description="Basic residues" evidence="4">
    <location>
        <begin position="191"/>
        <end position="203"/>
    </location>
</feature>
<evidence type="ECO:0000313" key="5">
    <source>
        <dbReference type="EMBL" id="OLY82140.1"/>
    </source>
</evidence>
<proteinExistence type="predicted"/>
<reference evidence="5 6" key="1">
    <citation type="journal article" date="2016" name="Mol. Biol. Evol.">
        <title>Genome-Wide Survey of Gut Fungi (Harpellales) Reveals the First Horizontally Transferred Ubiquitin Gene from a Mosquito Host.</title>
        <authorList>
            <person name="Wang Y."/>
            <person name="White M.M."/>
            <person name="Kvist S."/>
            <person name="Moncalvo J.M."/>
        </authorList>
    </citation>
    <scope>NUCLEOTIDE SEQUENCE [LARGE SCALE GENOMIC DNA]</scope>
    <source>
        <strain evidence="5 6">ALG-7-W6</strain>
    </source>
</reference>
<evidence type="ECO:0000256" key="1">
    <source>
        <dbReference type="ARBA" id="ARBA00022574"/>
    </source>
</evidence>
<dbReference type="STRING" id="133383.A0A1R0GZ23"/>
<dbReference type="Proteomes" id="UP000187455">
    <property type="component" value="Unassembled WGS sequence"/>
</dbReference>
<feature type="compositionally biased region" description="Basic and acidic residues" evidence="4">
    <location>
        <begin position="60"/>
        <end position="82"/>
    </location>
</feature>
<dbReference type="Pfam" id="PF00400">
    <property type="entry name" value="WD40"/>
    <property type="match status" value="2"/>
</dbReference>
<dbReference type="EMBL" id="LSSL01001866">
    <property type="protein sequence ID" value="OLY82140.1"/>
    <property type="molecule type" value="Genomic_DNA"/>
</dbReference>
<feature type="region of interest" description="Disordered" evidence="4">
    <location>
        <begin position="53"/>
        <end position="203"/>
    </location>
</feature>
<dbReference type="SUPFAM" id="SSF50978">
    <property type="entry name" value="WD40 repeat-like"/>
    <property type="match status" value="1"/>
</dbReference>
<evidence type="ECO:0000256" key="2">
    <source>
        <dbReference type="ARBA" id="ARBA00022737"/>
    </source>
</evidence>